<dbReference type="Proteomes" id="UP000269352">
    <property type="component" value="Unassembled WGS sequence"/>
</dbReference>
<gene>
    <name evidence="1" type="ORF">NO1_0701</name>
</gene>
<dbReference type="EMBL" id="BGZN01000009">
    <property type="protein sequence ID" value="GBR73297.1"/>
    <property type="molecule type" value="Genomic_DNA"/>
</dbReference>
<dbReference type="AlphaFoldDB" id="A0A388TAM6"/>
<comment type="caution">
    <text evidence="1">The sequence shown here is derived from an EMBL/GenBank/DDBJ whole genome shotgun (WGS) entry which is preliminary data.</text>
</comment>
<accession>A0A388TAM6</accession>
<organism evidence="1 2">
    <name type="scientific">Termititenax aidoneus</name>
    <dbReference type="NCBI Taxonomy" id="2218524"/>
    <lineage>
        <taxon>Bacteria</taxon>
        <taxon>Bacillati</taxon>
        <taxon>Candidatus Margulisiibacteriota</taxon>
        <taxon>Candidatus Termititenacia</taxon>
        <taxon>Candidatus Termititenacales</taxon>
        <taxon>Candidatus Termititenacaceae</taxon>
        <taxon>Candidatus Termititenax</taxon>
    </lineage>
</organism>
<name>A0A388TAM6_TERA1</name>
<evidence type="ECO:0000313" key="2">
    <source>
        <dbReference type="Proteomes" id="UP000269352"/>
    </source>
</evidence>
<keyword evidence="2" id="KW-1185">Reference proteome</keyword>
<sequence length="81" mass="8023">METATEAAAGIVRKLADLTVETNVSRHVKALAAEPATGAAAWSAAWTAGALAIWDAGMIAVLAAGGPARQPVPRCASPDAG</sequence>
<reference evidence="1 2" key="1">
    <citation type="journal article" date="2019" name="ISME J.">
        <title>Genome analyses of uncultured TG2/ZB3 bacteria in 'Margulisbacteria' specifically attached to ectosymbiotic spirochetes of protists in the termite gut.</title>
        <authorList>
            <person name="Utami Y.D."/>
            <person name="Kuwahara H."/>
            <person name="Igai K."/>
            <person name="Murakami T."/>
            <person name="Sugaya K."/>
            <person name="Morikawa T."/>
            <person name="Nagura Y."/>
            <person name="Yuki M."/>
            <person name="Deevong P."/>
            <person name="Inoue T."/>
            <person name="Kihara K."/>
            <person name="Lo N."/>
            <person name="Yamada A."/>
            <person name="Ohkuma M."/>
            <person name="Hongoh Y."/>
        </authorList>
    </citation>
    <scope>NUCLEOTIDE SEQUENCE [LARGE SCALE GENOMIC DNA]</scope>
    <source>
        <strain evidence="1">NkOx7-01</strain>
    </source>
</reference>
<proteinExistence type="predicted"/>
<evidence type="ECO:0000313" key="1">
    <source>
        <dbReference type="EMBL" id="GBR73297.1"/>
    </source>
</evidence>
<protein>
    <submittedName>
        <fullName evidence="1">Uncharacterized protein</fullName>
    </submittedName>
</protein>